<evidence type="ECO:0000313" key="1">
    <source>
        <dbReference type="EMBL" id="KFE72455.1"/>
    </source>
</evidence>
<gene>
    <name evidence="1" type="ORF">DB31_0718</name>
</gene>
<dbReference type="Proteomes" id="UP000028725">
    <property type="component" value="Unassembled WGS sequence"/>
</dbReference>
<dbReference type="RefSeq" id="WP_157231780.1">
    <property type="nucleotide sequence ID" value="NZ_JMCB01000001.1"/>
</dbReference>
<dbReference type="STRING" id="394096.DB31_0718"/>
<dbReference type="SUPFAM" id="SSF50969">
    <property type="entry name" value="YVTN repeat-like/Quinoprotein amine dehydrogenase"/>
    <property type="match status" value="1"/>
</dbReference>
<sequence>MLGLQSTAYAAAEHEHEPEQMALSVSTMSVCVDGTTQTIACGILGTQTRTCSAGQWGPYGTCSAPASISLQVSGRKDMVHDVQRNRLYITTGGTAGEVLVYNLLTRQFEPSLLTGGSFSGIDLSPDGDQLLIADLQTNSNNQNWVHHINLATNARQRFFFTRDFYEGGTFTVVFTSNTEAIVTSQFNGSGWVPMRKVNLTTGTAQSIASVRQATMLARSADGSTVAYAESNISSGEWGRYLTGAQTFAESSTSWFVYEIAVSRLANQYALPTYGGLYVFDGALSRQAILGTYASQLPIGAVYSPVADELYLAWYGSNISIDVYSTTTLQKLRNIAPSPGLFSWTGNNAFNNGRMRISRDGTLLFATTGSSGLGIYLTGQ</sequence>
<dbReference type="Gene3D" id="2.130.10.10">
    <property type="entry name" value="YVTN repeat-like/Quinoprotein amine dehydrogenase"/>
    <property type="match status" value="1"/>
</dbReference>
<evidence type="ECO:0000313" key="2">
    <source>
        <dbReference type="Proteomes" id="UP000028725"/>
    </source>
</evidence>
<protein>
    <submittedName>
        <fullName evidence="1">Uncharacterized protein</fullName>
    </submittedName>
</protein>
<dbReference type="AlphaFoldDB" id="A0A085WXP2"/>
<organism evidence="1 2">
    <name type="scientific">Hyalangium minutum</name>
    <dbReference type="NCBI Taxonomy" id="394096"/>
    <lineage>
        <taxon>Bacteria</taxon>
        <taxon>Pseudomonadati</taxon>
        <taxon>Myxococcota</taxon>
        <taxon>Myxococcia</taxon>
        <taxon>Myxococcales</taxon>
        <taxon>Cystobacterineae</taxon>
        <taxon>Archangiaceae</taxon>
        <taxon>Hyalangium</taxon>
    </lineage>
</organism>
<keyword evidence="2" id="KW-1185">Reference proteome</keyword>
<dbReference type="EMBL" id="JMCB01000001">
    <property type="protein sequence ID" value="KFE72455.1"/>
    <property type="molecule type" value="Genomic_DNA"/>
</dbReference>
<accession>A0A085WXP2</accession>
<proteinExistence type="predicted"/>
<reference evidence="1 2" key="1">
    <citation type="submission" date="2014-04" db="EMBL/GenBank/DDBJ databases">
        <title>Genome assembly of Hyalangium minutum DSM 14724.</title>
        <authorList>
            <person name="Sharma G."/>
            <person name="Subramanian S."/>
        </authorList>
    </citation>
    <scope>NUCLEOTIDE SEQUENCE [LARGE SCALE GENOMIC DNA]</scope>
    <source>
        <strain evidence="1 2">DSM 14724</strain>
    </source>
</reference>
<dbReference type="InterPro" id="IPR011044">
    <property type="entry name" value="Quino_amine_DH_bsu"/>
</dbReference>
<dbReference type="InterPro" id="IPR015943">
    <property type="entry name" value="WD40/YVTN_repeat-like_dom_sf"/>
</dbReference>
<comment type="caution">
    <text evidence="1">The sequence shown here is derived from an EMBL/GenBank/DDBJ whole genome shotgun (WGS) entry which is preliminary data.</text>
</comment>
<name>A0A085WXP2_9BACT</name>
<dbReference type="OrthoDB" id="28717at2"/>